<evidence type="ECO:0000259" key="3">
    <source>
        <dbReference type="Pfam" id="PF25550"/>
    </source>
</evidence>
<keyword evidence="2" id="KW-0812">Transmembrane</keyword>
<feature type="compositionally biased region" description="Basic and acidic residues" evidence="1">
    <location>
        <begin position="11"/>
        <end position="20"/>
    </location>
</feature>
<evidence type="ECO:0000256" key="1">
    <source>
        <dbReference type="SAM" id="MobiDB-lite"/>
    </source>
</evidence>
<feature type="region of interest" description="Disordered" evidence="1">
    <location>
        <begin position="1"/>
        <end position="50"/>
    </location>
</feature>
<feature type="compositionally biased region" description="Polar residues" evidence="1">
    <location>
        <begin position="219"/>
        <end position="236"/>
    </location>
</feature>
<comment type="caution">
    <text evidence="4">The sequence shown here is derived from an EMBL/GenBank/DDBJ whole genome shotgun (WGS) entry which is preliminary data.</text>
</comment>
<dbReference type="PANTHER" id="PTHR35408">
    <property type="entry name" value="CHROMOSOME 15, WHOLE GENOME SHOTGUN SEQUENCE"/>
    <property type="match status" value="1"/>
</dbReference>
<feature type="compositionally biased region" description="Low complexity" evidence="1">
    <location>
        <begin position="22"/>
        <end position="42"/>
    </location>
</feature>
<dbReference type="AlphaFoldDB" id="A0A9P8L9I2"/>
<sequence>MQAFNSYFQPMKEKAGEKPRQSSNFASSQWSSSPRSISSRTWRPPPLYPDGDFRNGDADEVAEIKADVFVNWLYQEQLANLWANRASGEGIVLKKKRGVYSCCPPELRCHEGGLFKAVESMNVSVAMTVQTRVIKLFLRNRNVPFVPLLDGLRLQILPTISDLQRAQKNHFAAFIADAGLLVVWDDDPRHVLARAAHIEKQLMEMIWKDDSPWDEKSYSKNSPSTATTEVGENDTGSDVPVPDLEEALVVEHRPIVLIQAVLTGVTLAILIAALGNGWKQLALEIKVDGSFSRLALLIVVPAQIFLSLFFMQSVTGCLSQLCGPISQMNVNSKYYSAKAPRRLRRDHGPFPHITIQMPVYKEGLRAVIEPTIKSVKAAMSTYEMQGGTANIFVNDDGMQLISEEDAELRKGFYHDNNIGWVARPKHNPKPKESERQFLRRGKFKKVKTRSLNRSWTRKIEGIL</sequence>
<organism evidence="4 5">
    <name type="scientific">Trichoglossum hirsutum</name>
    <dbReference type="NCBI Taxonomy" id="265104"/>
    <lineage>
        <taxon>Eukaryota</taxon>
        <taxon>Fungi</taxon>
        <taxon>Dikarya</taxon>
        <taxon>Ascomycota</taxon>
        <taxon>Pezizomycotina</taxon>
        <taxon>Geoglossomycetes</taxon>
        <taxon>Geoglossales</taxon>
        <taxon>Geoglossaceae</taxon>
        <taxon>Trichoglossum</taxon>
    </lineage>
</organism>
<feature type="domain" description="DUF7928" evidence="3">
    <location>
        <begin position="64"/>
        <end position="212"/>
    </location>
</feature>
<keyword evidence="5" id="KW-1185">Reference proteome</keyword>
<evidence type="ECO:0000256" key="2">
    <source>
        <dbReference type="SAM" id="Phobius"/>
    </source>
</evidence>
<feature type="transmembrane region" description="Helical" evidence="2">
    <location>
        <begin position="256"/>
        <end position="278"/>
    </location>
</feature>
<dbReference type="InterPro" id="IPR057688">
    <property type="entry name" value="DUF7928"/>
</dbReference>
<proteinExistence type="predicted"/>
<dbReference type="Proteomes" id="UP000750711">
    <property type="component" value="Unassembled WGS sequence"/>
</dbReference>
<keyword evidence="2" id="KW-1133">Transmembrane helix</keyword>
<dbReference type="PANTHER" id="PTHR35408:SF1">
    <property type="entry name" value="GLYCOSYLTRANSFERASE 2-LIKE DOMAIN-CONTAINING PROTEIN"/>
    <property type="match status" value="1"/>
</dbReference>
<dbReference type="EMBL" id="JAGHQM010000952">
    <property type="protein sequence ID" value="KAH0556981.1"/>
    <property type="molecule type" value="Genomic_DNA"/>
</dbReference>
<accession>A0A9P8L9I2</accession>
<gene>
    <name evidence="4" type="ORF">GP486_005230</name>
</gene>
<keyword evidence="2" id="KW-0472">Membrane</keyword>
<evidence type="ECO:0000313" key="4">
    <source>
        <dbReference type="EMBL" id="KAH0556981.1"/>
    </source>
</evidence>
<dbReference type="Pfam" id="PF25550">
    <property type="entry name" value="DUF7928"/>
    <property type="match status" value="1"/>
</dbReference>
<evidence type="ECO:0000313" key="5">
    <source>
        <dbReference type="Proteomes" id="UP000750711"/>
    </source>
</evidence>
<name>A0A9P8L9I2_9PEZI</name>
<feature type="region of interest" description="Disordered" evidence="1">
    <location>
        <begin position="212"/>
        <end position="238"/>
    </location>
</feature>
<reference evidence="4" key="1">
    <citation type="submission" date="2021-03" db="EMBL/GenBank/DDBJ databases">
        <title>Comparative genomics and phylogenomic investigation of the class Geoglossomycetes provide insights into ecological specialization and systematics.</title>
        <authorList>
            <person name="Melie T."/>
            <person name="Pirro S."/>
            <person name="Miller A.N."/>
            <person name="Quandt A."/>
        </authorList>
    </citation>
    <scope>NUCLEOTIDE SEQUENCE</scope>
    <source>
        <strain evidence="4">CAQ_001_2017</strain>
    </source>
</reference>
<feature type="transmembrane region" description="Helical" evidence="2">
    <location>
        <begin position="290"/>
        <end position="311"/>
    </location>
</feature>
<protein>
    <recommendedName>
        <fullName evidence="3">DUF7928 domain-containing protein</fullName>
    </recommendedName>
</protein>